<gene>
    <name evidence="3" type="ORF">SLS62_000105</name>
</gene>
<dbReference type="Pfam" id="PF25482">
    <property type="entry name" value="DUF7905"/>
    <property type="match status" value="1"/>
</dbReference>
<name>A0AAN9YWZ8_9PEZI</name>
<feature type="compositionally biased region" description="Polar residues" evidence="1">
    <location>
        <begin position="619"/>
        <end position="630"/>
    </location>
</feature>
<accession>A0AAN9YWZ8</accession>
<dbReference type="EMBL" id="JAKJXP020000001">
    <property type="protein sequence ID" value="KAK7757727.1"/>
    <property type="molecule type" value="Genomic_DNA"/>
</dbReference>
<sequence length="1017" mass="114846">MPSASRQGSDAFGSNSETINYDYDEFLFSTGWLLRPKGLQELFEELEKSVVKHEVTFDVEDGMFKIRCSREEEEGIVKLTTQAIERIIKTNSDSEKALAMNVWDESKITPGELREIEFFQAPRSITDCLHKSKWEMPRNNEFEQFTILDLLPSNSFSIIKRSTDTTLALFNGALSTWIGADTEDKVALVKKRFDTLVTYFGELQQARKSEHFFNAEEFRDWKAEFRYLNHVNTYILPSFFLDRDIHESTDYARMFARGATIRISFQSLKKGTSTPAAQSDIIPATSGQRTNESFRGFQDWKYCGRARECIPKRDSSTPTSQEQPNFDIISSWVNRLPESQTTPEFVGDQQPAQEPGRDTEHVSVSHTGSEGHDPPDSLSTTAANVDNVPETSTAEVTSETKDLEIQEEFAEEHQEEPEEHQEEPQEEPQEEHPEEHPEEHQMPVRAELVGRTPTSDKSDDLTGDRTQDQANDTLSDQKSRDDSENHSLSMSRASSLDLPANNLDIGLEDPFRSLWLGVRPTFTAGNRLAGNLFMRTAREGSAATESQTPSSASNGLDLIDLEEPTYEKNSRQYHNTMLQKAGSRPGKANDRPKSPNVPRATASRSNLTQAKPRKALAQSKPQESTGPTKPSNKKDLDPELLSDLTESLAKVLKPLKIFPGKLSLKAQIGRFCFTKVNKDLIQLPNPGAPVQNQDPYSLKRLLDLHHVGPKGLWFTRMLTTHGGDANHIAWLKESDGTRMWSPDPTGRRSVYQFPCAARGADDQVLFCFTLEVDSSDFSYRILHIDEKPHRLFVHCLKRSWDFQLELSTTQDLEKTCESFARDLVDSLCVTTQESGVPRLAFKIKRGHRVDIGIVRIRNTATYYRQKAPGISVSDVNQRGNSMLEISEIHDMETRFDDRGEEFETYSSESFPGNRSKGHPSMWFEASIQSTAFSSAFRENEVLELGDETTWSPEALCNAGALENLIRAANDTVKQMDGVGYWCDNNQDPTAHGRPAGSAQSMADLEHRRPGVYKDIYW</sequence>
<keyword evidence="4" id="KW-1185">Reference proteome</keyword>
<feature type="compositionally biased region" description="Basic and acidic residues" evidence="1">
    <location>
        <begin position="475"/>
        <end position="485"/>
    </location>
</feature>
<feature type="compositionally biased region" description="Polar residues" evidence="1">
    <location>
        <begin position="377"/>
        <end position="397"/>
    </location>
</feature>
<feature type="region of interest" description="Disordered" evidence="1">
    <location>
        <begin position="340"/>
        <end position="493"/>
    </location>
</feature>
<feature type="compositionally biased region" description="Basic and acidic residues" evidence="1">
    <location>
        <begin position="430"/>
        <end position="442"/>
    </location>
</feature>
<proteinExistence type="predicted"/>
<feature type="compositionally biased region" description="Basic and acidic residues" evidence="1">
    <location>
        <begin position="355"/>
        <end position="375"/>
    </location>
</feature>
<evidence type="ECO:0000313" key="3">
    <source>
        <dbReference type="EMBL" id="KAK7757727.1"/>
    </source>
</evidence>
<evidence type="ECO:0000313" key="4">
    <source>
        <dbReference type="Proteomes" id="UP001320420"/>
    </source>
</evidence>
<evidence type="ECO:0000256" key="1">
    <source>
        <dbReference type="SAM" id="MobiDB-lite"/>
    </source>
</evidence>
<feature type="compositionally biased region" description="Basic and acidic residues" evidence="1">
    <location>
        <begin position="454"/>
        <end position="467"/>
    </location>
</feature>
<protein>
    <recommendedName>
        <fullName evidence="2">DUF7905 domain-containing protein</fullName>
    </recommendedName>
</protein>
<dbReference type="Proteomes" id="UP001320420">
    <property type="component" value="Unassembled WGS sequence"/>
</dbReference>
<evidence type="ECO:0000259" key="2">
    <source>
        <dbReference type="Pfam" id="PF25482"/>
    </source>
</evidence>
<comment type="caution">
    <text evidence="3">The sequence shown here is derived from an EMBL/GenBank/DDBJ whole genome shotgun (WGS) entry which is preliminary data.</text>
</comment>
<feature type="compositionally biased region" description="Acidic residues" evidence="1">
    <location>
        <begin position="405"/>
        <end position="429"/>
    </location>
</feature>
<reference evidence="3 4" key="1">
    <citation type="submission" date="2024-02" db="EMBL/GenBank/DDBJ databases">
        <title>De novo assembly and annotation of 12 fungi associated with fruit tree decline syndrome in Ontario, Canada.</title>
        <authorList>
            <person name="Sulman M."/>
            <person name="Ellouze W."/>
            <person name="Ilyukhin E."/>
        </authorList>
    </citation>
    <scope>NUCLEOTIDE SEQUENCE [LARGE SCALE GENOMIC DNA]</scope>
    <source>
        <strain evidence="3 4">M11/M66-122</strain>
    </source>
</reference>
<feature type="region of interest" description="Disordered" evidence="1">
    <location>
        <begin position="579"/>
        <end position="638"/>
    </location>
</feature>
<feature type="domain" description="DUF7905" evidence="2">
    <location>
        <begin position="643"/>
        <end position="954"/>
    </location>
</feature>
<dbReference type="InterPro" id="IPR057227">
    <property type="entry name" value="DUF7905"/>
</dbReference>
<dbReference type="AlphaFoldDB" id="A0AAN9YWZ8"/>
<feature type="region of interest" description="Disordered" evidence="1">
    <location>
        <begin position="539"/>
        <end position="559"/>
    </location>
</feature>
<organism evidence="3 4">
    <name type="scientific">Diatrype stigma</name>
    <dbReference type="NCBI Taxonomy" id="117547"/>
    <lineage>
        <taxon>Eukaryota</taxon>
        <taxon>Fungi</taxon>
        <taxon>Dikarya</taxon>
        <taxon>Ascomycota</taxon>
        <taxon>Pezizomycotina</taxon>
        <taxon>Sordariomycetes</taxon>
        <taxon>Xylariomycetidae</taxon>
        <taxon>Xylariales</taxon>
        <taxon>Diatrypaceae</taxon>
        <taxon>Diatrype</taxon>
    </lineage>
</organism>
<feature type="compositionally biased region" description="Polar residues" evidence="1">
    <location>
        <begin position="543"/>
        <end position="554"/>
    </location>
</feature>